<protein>
    <submittedName>
        <fullName evidence="1">Uncharacterized protein</fullName>
    </submittedName>
</protein>
<reference evidence="2" key="1">
    <citation type="journal article" date="2015" name="PLoS Genet.">
        <title>Genome Sequence and Transcriptome Analyses of Chrysochromulina tobin: Metabolic Tools for Enhanced Algal Fitness in the Prominent Order Prymnesiales (Haptophyceae).</title>
        <authorList>
            <person name="Hovde B.T."/>
            <person name="Deodato C.R."/>
            <person name="Hunsperger H.M."/>
            <person name="Ryken S.A."/>
            <person name="Yost W."/>
            <person name="Jha R.K."/>
            <person name="Patterson J."/>
            <person name="Monnat R.J. Jr."/>
            <person name="Barlow S.B."/>
            <person name="Starkenburg S.R."/>
            <person name="Cattolico R.A."/>
        </authorList>
    </citation>
    <scope>NUCLEOTIDE SEQUENCE</scope>
    <source>
        <strain evidence="2">CCMP291</strain>
    </source>
</reference>
<accession>A0A0M0LPH3</accession>
<dbReference type="EMBL" id="JWZX01000450">
    <property type="protein sequence ID" value="KOO52939.1"/>
    <property type="molecule type" value="Genomic_DNA"/>
</dbReference>
<name>A0A0M0LPH3_9EUKA</name>
<gene>
    <name evidence="1" type="ORF">Ctob_012816</name>
</gene>
<dbReference type="OrthoDB" id="2150942at2759"/>
<organism evidence="1 2">
    <name type="scientific">Chrysochromulina tobinii</name>
    <dbReference type="NCBI Taxonomy" id="1460289"/>
    <lineage>
        <taxon>Eukaryota</taxon>
        <taxon>Haptista</taxon>
        <taxon>Haptophyta</taxon>
        <taxon>Prymnesiophyceae</taxon>
        <taxon>Prymnesiales</taxon>
        <taxon>Chrysochromulinaceae</taxon>
        <taxon>Chrysochromulina</taxon>
    </lineage>
</organism>
<evidence type="ECO:0000313" key="1">
    <source>
        <dbReference type="EMBL" id="KOO52939.1"/>
    </source>
</evidence>
<sequence>MKLSAISYYGEYHGHPLPDLETVLAHLPNGRGVIYLVGDSTLDNKYWLGGQREPATNGYERLLKPPQAVPDVTHHLNKVLVERGEGDKLVAVNTAIEESTLGLRDGGKLLPQDAFVREHIGEPDVLVVSCGGNDIALRPTALTIASIATLLSLPKALINCGPWLAPGLHHFVSLFRDKTTRYVQSLIGDRKPRVVVVCMLYYLDECPGGSWADTTLRLLGYDKDPDKLQLCIRTIFEYATSQINLPGVQVVHVPLFEALDGKTSADYVQRVEPSAQGGEKLARLILDRMLPAYERESAVRAAAAASNLKVESATFVPHDDKGAVARQPTDDTGGSRVVAMPTAVHSAANTVFSTVTCSSSTVGAHGAN</sequence>
<evidence type="ECO:0000313" key="2">
    <source>
        <dbReference type="Proteomes" id="UP000037460"/>
    </source>
</evidence>
<comment type="caution">
    <text evidence="1">The sequence shown here is derived from an EMBL/GenBank/DDBJ whole genome shotgun (WGS) entry which is preliminary data.</text>
</comment>
<dbReference type="InterPro" id="IPR036514">
    <property type="entry name" value="SGNH_hydro_sf"/>
</dbReference>
<dbReference type="SUPFAM" id="SSF52266">
    <property type="entry name" value="SGNH hydrolase"/>
    <property type="match status" value="1"/>
</dbReference>
<dbReference type="Gene3D" id="3.40.50.1110">
    <property type="entry name" value="SGNH hydrolase"/>
    <property type="match status" value="1"/>
</dbReference>
<keyword evidence="2" id="KW-1185">Reference proteome</keyword>
<dbReference type="AlphaFoldDB" id="A0A0M0LPH3"/>
<proteinExistence type="predicted"/>
<dbReference type="Proteomes" id="UP000037460">
    <property type="component" value="Unassembled WGS sequence"/>
</dbReference>